<feature type="domain" description="Acyl-CoA oxidase/dehydrogenase middle" evidence="14">
    <location>
        <begin position="122"/>
        <end position="217"/>
    </location>
</feature>
<protein>
    <recommendedName>
        <fullName evidence="9">3-sulfinopropanoyl-CoA desulfinase</fullName>
        <ecNumber evidence="7">1.3.8.10</ecNumber>
        <ecNumber evidence="8">3.13.1.4</ecNumber>
    </recommendedName>
    <alternativeName>
        <fullName evidence="11">3-sulfinopropionyl coenzyme A desulfinase</fullName>
    </alternativeName>
    <alternativeName>
        <fullName evidence="10">Cyclohex-1-ene-1-carbonyl-CoA dehydrogenase</fullName>
    </alternativeName>
</protein>
<evidence type="ECO:0000256" key="12">
    <source>
        <dbReference type="RuleBase" id="RU362125"/>
    </source>
</evidence>
<evidence type="ECO:0000259" key="14">
    <source>
        <dbReference type="Pfam" id="PF02770"/>
    </source>
</evidence>
<evidence type="ECO:0000256" key="9">
    <source>
        <dbReference type="ARBA" id="ARBA00068311"/>
    </source>
</evidence>
<evidence type="ECO:0000256" key="8">
    <source>
        <dbReference type="ARBA" id="ARBA00066461"/>
    </source>
</evidence>
<evidence type="ECO:0000256" key="1">
    <source>
        <dbReference type="ARBA" id="ARBA00001974"/>
    </source>
</evidence>
<dbReference type="PANTHER" id="PTHR43884">
    <property type="entry name" value="ACYL-COA DEHYDROGENASE"/>
    <property type="match status" value="1"/>
</dbReference>
<dbReference type="SUPFAM" id="SSF47203">
    <property type="entry name" value="Acyl-CoA dehydrogenase C-terminal domain-like"/>
    <property type="match status" value="1"/>
</dbReference>
<dbReference type="SUPFAM" id="SSF56645">
    <property type="entry name" value="Acyl-CoA dehydrogenase NM domain-like"/>
    <property type="match status" value="1"/>
</dbReference>
<proteinExistence type="inferred from homology"/>
<keyword evidence="4 12" id="KW-0274">FAD</keyword>
<dbReference type="InterPro" id="IPR046373">
    <property type="entry name" value="Acyl-CoA_Oxase/DH_mid-dom_sf"/>
</dbReference>
<evidence type="ECO:0000313" key="16">
    <source>
        <dbReference type="EMBL" id="PNS07910.1"/>
    </source>
</evidence>
<comment type="caution">
    <text evidence="16">The sequence shown here is derived from an EMBL/GenBank/DDBJ whole genome shotgun (WGS) entry which is preliminary data.</text>
</comment>
<comment type="similarity">
    <text evidence="2 12">Belongs to the acyl-CoA dehydrogenase family.</text>
</comment>
<evidence type="ECO:0000313" key="17">
    <source>
        <dbReference type="Proteomes" id="UP000236220"/>
    </source>
</evidence>
<dbReference type="Proteomes" id="UP000236220">
    <property type="component" value="Unassembled WGS sequence"/>
</dbReference>
<keyword evidence="3 12" id="KW-0285">Flavoprotein</keyword>
<keyword evidence="5 12" id="KW-0560">Oxidoreductase</keyword>
<dbReference type="Gene3D" id="1.10.540.10">
    <property type="entry name" value="Acyl-CoA dehydrogenase/oxidase, N-terminal domain"/>
    <property type="match status" value="1"/>
</dbReference>
<dbReference type="EC" id="1.3.8.10" evidence="7"/>
<dbReference type="InterPro" id="IPR037069">
    <property type="entry name" value="AcylCoA_DH/ox_N_sf"/>
</dbReference>
<keyword evidence="17" id="KW-1185">Reference proteome</keyword>
<dbReference type="PIRSF" id="PIRSF016578">
    <property type="entry name" value="HsaA"/>
    <property type="match status" value="1"/>
</dbReference>
<evidence type="ECO:0000256" key="6">
    <source>
        <dbReference type="ARBA" id="ARBA00052938"/>
    </source>
</evidence>
<dbReference type="InterPro" id="IPR006089">
    <property type="entry name" value="Acyl-CoA_DH_CS"/>
</dbReference>
<evidence type="ECO:0000256" key="5">
    <source>
        <dbReference type="ARBA" id="ARBA00023002"/>
    </source>
</evidence>
<dbReference type="Pfam" id="PF02770">
    <property type="entry name" value="Acyl-CoA_dh_M"/>
    <property type="match status" value="1"/>
</dbReference>
<sequence length="382" mass="41578">MDFSFTEEQLMIQDVARRIAQEKIAPSAEEHDRSGEFPLDNIRLLGENGLMGIEVPAEYGGAAMDPIAYVLAMIEIAQGDAAHSTILSVNNSLFCNGILTYGSEAQKQKYVRAIAEGKEIGAFALTEPQSGSDATSMRCRAVKQADGSYRINGKKSWITSGPVAKYFVLFAMTDPDKGARGITAFLIDGDRAGFHRGKTEPKLGIRASATCEIEFDNYVAQPEDVLGDEGHGFKIAMSVLDAGRIGIASQAIGIGRAAYEATLAYVKERKAFGQPIGAFQMTQAKIADMKCKLDAAFLLTLRAAWLKGQGKRFTTDAAVAKLTASEAAMWITHQALQIHGGMGYSKEMPIERYFRDAKITEIYEGTSEIQRLVIARHETGLR</sequence>
<dbReference type="FunFam" id="2.40.110.10:FF:000001">
    <property type="entry name" value="Acyl-CoA dehydrogenase, mitochondrial"/>
    <property type="match status" value="1"/>
</dbReference>
<dbReference type="InterPro" id="IPR036250">
    <property type="entry name" value="AcylCo_DH-like_C"/>
</dbReference>
<dbReference type="GO" id="GO:0003995">
    <property type="term" value="F:acyl-CoA dehydrogenase activity"/>
    <property type="evidence" value="ECO:0007669"/>
    <property type="project" value="InterPro"/>
</dbReference>
<evidence type="ECO:0000256" key="7">
    <source>
        <dbReference type="ARBA" id="ARBA00066362"/>
    </source>
</evidence>
<dbReference type="EC" id="3.13.1.4" evidence="8"/>
<dbReference type="Gene3D" id="1.20.140.10">
    <property type="entry name" value="Butyryl-CoA Dehydrogenase, subunit A, domain 3"/>
    <property type="match status" value="1"/>
</dbReference>
<evidence type="ECO:0000256" key="2">
    <source>
        <dbReference type="ARBA" id="ARBA00009347"/>
    </source>
</evidence>
<evidence type="ECO:0000256" key="4">
    <source>
        <dbReference type="ARBA" id="ARBA00022827"/>
    </source>
</evidence>
<evidence type="ECO:0000256" key="11">
    <source>
        <dbReference type="ARBA" id="ARBA00075603"/>
    </source>
</evidence>
<evidence type="ECO:0000256" key="10">
    <source>
        <dbReference type="ARBA" id="ARBA00072305"/>
    </source>
</evidence>
<dbReference type="InterPro" id="IPR006091">
    <property type="entry name" value="Acyl-CoA_Oxase/DH_mid-dom"/>
</dbReference>
<feature type="domain" description="Acyl-CoA dehydrogenase/oxidase N-terminal" evidence="15">
    <location>
        <begin position="6"/>
        <end position="118"/>
    </location>
</feature>
<reference evidence="16 17" key="1">
    <citation type="submission" date="2017-08" db="EMBL/GenBank/DDBJ databases">
        <title>Lysobacter sylvestris genome.</title>
        <authorList>
            <person name="Zhang D.-C."/>
            <person name="Albuquerque L."/>
            <person name="Franca L."/>
            <person name="Froufe H.J.C."/>
            <person name="Barroso C."/>
            <person name="Egas C."/>
            <person name="Da Costa M."/>
            <person name="Margesin R."/>
        </authorList>
    </citation>
    <scope>NUCLEOTIDE SEQUENCE [LARGE SCALE GENOMIC DNA]</scope>
    <source>
        <strain evidence="16 17">AM20-91</strain>
    </source>
</reference>
<dbReference type="InterPro" id="IPR009075">
    <property type="entry name" value="AcylCo_DH/oxidase_C"/>
</dbReference>
<dbReference type="PROSITE" id="PS00073">
    <property type="entry name" value="ACYL_COA_DH_2"/>
    <property type="match status" value="1"/>
</dbReference>
<gene>
    <name evidence="16" type="ORF">Lysil_2086</name>
</gene>
<evidence type="ECO:0000259" key="13">
    <source>
        <dbReference type="Pfam" id="PF00441"/>
    </source>
</evidence>
<accession>A0A2K1PYR4</accession>
<dbReference type="Pfam" id="PF02771">
    <property type="entry name" value="Acyl-CoA_dh_N"/>
    <property type="match status" value="1"/>
</dbReference>
<organism evidence="16 17">
    <name type="scientific">Solilutibacter silvestris</name>
    <dbReference type="NCBI Taxonomy" id="1645665"/>
    <lineage>
        <taxon>Bacteria</taxon>
        <taxon>Pseudomonadati</taxon>
        <taxon>Pseudomonadota</taxon>
        <taxon>Gammaproteobacteria</taxon>
        <taxon>Lysobacterales</taxon>
        <taxon>Lysobacteraceae</taxon>
        <taxon>Solilutibacter</taxon>
    </lineage>
</organism>
<dbReference type="OrthoDB" id="9769473at2"/>
<dbReference type="InterPro" id="IPR009100">
    <property type="entry name" value="AcylCoA_DH/oxidase_NM_dom_sf"/>
</dbReference>
<dbReference type="PANTHER" id="PTHR43884:SF12">
    <property type="entry name" value="ISOVALERYL-COA DEHYDROGENASE, MITOCHONDRIAL-RELATED"/>
    <property type="match status" value="1"/>
</dbReference>
<dbReference type="FunFam" id="1.10.540.10:FF:000002">
    <property type="entry name" value="Acyl-CoA dehydrogenase FadE19"/>
    <property type="match status" value="1"/>
</dbReference>
<dbReference type="PROSITE" id="PS00072">
    <property type="entry name" value="ACYL_COA_DH_1"/>
    <property type="match status" value="1"/>
</dbReference>
<dbReference type="GO" id="GO:0050660">
    <property type="term" value="F:flavin adenine dinucleotide binding"/>
    <property type="evidence" value="ECO:0007669"/>
    <property type="project" value="InterPro"/>
</dbReference>
<dbReference type="EMBL" id="NPZB01000002">
    <property type="protein sequence ID" value="PNS07910.1"/>
    <property type="molecule type" value="Genomic_DNA"/>
</dbReference>
<evidence type="ECO:0000259" key="15">
    <source>
        <dbReference type="Pfam" id="PF02771"/>
    </source>
</evidence>
<name>A0A2K1PYR4_9GAMM</name>
<dbReference type="Pfam" id="PF00441">
    <property type="entry name" value="Acyl-CoA_dh_1"/>
    <property type="match status" value="1"/>
</dbReference>
<comment type="catalytic activity">
    <reaction evidence="6">
        <text>3-sulfinopropanoyl-CoA + H2O = propanoyl-CoA + sulfite + H(+)</text>
        <dbReference type="Rhea" id="RHEA:41624"/>
        <dbReference type="ChEBI" id="CHEBI:15377"/>
        <dbReference type="ChEBI" id="CHEBI:15378"/>
        <dbReference type="ChEBI" id="CHEBI:17359"/>
        <dbReference type="ChEBI" id="CHEBI:57392"/>
        <dbReference type="ChEBI" id="CHEBI:78349"/>
        <dbReference type="EC" id="3.13.1.4"/>
    </reaction>
    <physiologicalReaction direction="left-to-right" evidence="6">
        <dbReference type="Rhea" id="RHEA:41625"/>
    </physiologicalReaction>
</comment>
<evidence type="ECO:0000256" key="3">
    <source>
        <dbReference type="ARBA" id="ARBA00022630"/>
    </source>
</evidence>
<dbReference type="FunFam" id="1.20.140.10:FF:000004">
    <property type="entry name" value="Acyl-CoA dehydrogenase FadE25"/>
    <property type="match status" value="1"/>
</dbReference>
<dbReference type="AlphaFoldDB" id="A0A2K1PYR4"/>
<dbReference type="InterPro" id="IPR013786">
    <property type="entry name" value="AcylCoA_DH/ox_N"/>
</dbReference>
<feature type="domain" description="Acyl-CoA dehydrogenase/oxidase C-terminal" evidence="13">
    <location>
        <begin position="230"/>
        <end position="377"/>
    </location>
</feature>
<dbReference type="Gene3D" id="2.40.110.10">
    <property type="entry name" value="Butyryl-CoA Dehydrogenase, subunit A, domain 2"/>
    <property type="match status" value="1"/>
</dbReference>
<comment type="cofactor">
    <cofactor evidence="1 12">
        <name>FAD</name>
        <dbReference type="ChEBI" id="CHEBI:57692"/>
    </cofactor>
</comment>